<evidence type="ECO:0000256" key="7">
    <source>
        <dbReference type="ARBA" id="ARBA00022967"/>
    </source>
</evidence>
<comment type="subcellular location">
    <subcellularLocation>
        <location evidence="1 10">Cell membrane</location>
        <topology evidence="1 10">Peripheral membrane protein</topology>
    </subcellularLocation>
</comment>
<dbReference type="FunFam" id="3.40.50.300:FF:000224">
    <property type="entry name" value="Energy-coupling factor transporter ATP-binding protein EcfA"/>
    <property type="match status" value="1"/>
</dbReference>
<sequence>MKSEAILETKNLSFSYFDGNPALVDLSISIPAGKRIAFLGPNGAGKTTLFLHFNGLMKPERGKVYVAGKEIRYDRASLLEVRKKVGIVFQDPDTQLFSASVRQEVAFGPLNLGLPREAVLRLVDKAMEETDIGDLQERPTHFLSYGQKKRVAIADILAMQPQVLICDEPTAWLDAVHARRVMGILSDINSRGVTVIISTHDVDLAYSWAEYIFVMKAGRVIGEGTPDRVFADGDLLREAELAKPFVAEVYEELTARGWVKPDAPPRSVEELLARIRDGDGAAGRAASGSGRE</sequence>
<dbReference type="GO" id="GO:0042626">
    <property type="term" value="F:ATPase-coupled transmembrane transporter activity"/>
    <property type="evidence" value="ECO:0007669"/>
    <property type="project" value="TreeGrafter"/>
</dbReference>
<evidence type="ECO:0000256" key="4">
    <source>
        <dbReference type="ARBA" id="ARBA00022475"/>
    </source>
</evidence>
<keyword evidence="8 10" id="KW-0472">Membrane</keyword>
<comment type="similarity">
    <text evidence="2 10">Belongs to the ABC transporter superfamily.</text>
</comment>
<dbReference type="NCBIfam" id="TIGR01166">
    <property type="entry name" value="cbiO"/>
    <property type="match status" value="1"/>
</dbReference>
<feature type="domain" description="ABC transporter" evidence="11">
    <location>
        <begin position="7"/>
        <end position="242"/>
    </location>
</feature>
<evidence type="ECO:0000256" key="10">
    <source>
        <dbReference type="RuleBase" id="RU364103"/>
    </source>
</evidence>
<gene>
    <name evidence="12" type="primary">cbiO1</name>
    <name evidence="12" type="ordered locus">Tph_c05210</name>
</gene>
<keyword evidence="13" id="KW-1185">Reference proteome</keyword>
<dbReference type="KEGG" id="tpz:Tph_c05210"/>
<dbReference type="SUPFAM" id="SSF52540">
    <property type="entry name" value="P-loop containing nucleoside triphosphate hydrolases"/>
    <property type="match status" value="1"/>
</dbReference>
<dbReference type="GO" id="GO:0005524">
    <property type="term" value="F:ATP binding"/>
    <property type="evidence" value="ECO:0007669"/>
    <property type="project" value="UniProtKB-UniRule"/>
</dbReference>
<dbReference type="PANTHER" id="PTHR43553:SF24">
    <property type="entry name" value="ENERGY-COUPLING FACTOR TRANSPORTER ATP-BINDING PROTEIN ECFA1"/>
    <property type="match status" value="1"/>
</dbReference>
<dbReference type="SMART" id="SM00382">
    <property type="entry name" value="AAA"/>
    <property type="match status" value="1"/>
</dbReference>
<keyword evidence="5 10" id="KW-0547">Nucleotide-binding</keyword>
<keyword evidence="7" id="KW-1278">Translocase</keyword>
<dbReference type="eggNOG" id="COG1122">
    <property type="taxonomic scope" value="Bacteria"/>
</dbReference>
<dbReference type="STRING" id="1089553.Tph_c05210"/>
<comment type="function">
    <text evidence="9">Probably part of an ABC transporter complex. Responsible for energy coupling to the transport system.</text>
</comment>
<dbReference type="HOGENOM" id="CLU_000604_1_22_9"/>
<keyword evidence="3 10" id="KW-0813">Transport</keyword>
<dbReference type="AlphaFoldDB" id="K4LRP0"/>
<dbReference type="InterPro" id="IPR005876">
    <property type="entry name" value="Co_trans_ATP-bd"/>
</dbReference>
<dbReference type="GO" id="GO:0016887">
    <property type="term" value="F:ATP hydrolysis activity"/>
    <property type="evidence" value="ECO:0007669"/>
    <property type="project" value="InterPro"/>
</dbReference>
<dbReference type="Proteomes" id="UP000000467">
    <property type="component" value="Chromosome"/>
</dbReference>
<keyword evidence="12" id="KW-0378">Hydrolase</keyword>
<dbReference type="PANTHER" id="PTHR43553">
    <property type="entry name" value="HEAVY METAL TRANSPORTER"/>
    <property type="match status" value="1"/>
</dbReference>
<dbReference type="PROSITE" id="PS50893">
    <property type="entry name" value="ABC_TRANSPORTER_2"/>
    <property type="match status" value="1"/>
</dbReference>
<organism evidence="12 13">
    <name type="scientific">Thermacetogenium phaeum (strain ATCC BAA-254 / DSM 26808 / PB)</name>
    <dbReference type="NCBI Taxonomy" id="1089553"/>
    <lineage>
        <taxon>Bacteria</taxon>
        <taxon>Bacillati</taxon>
        <taxon>Bacillota</taxon>
        <taxon>Clostridia</taxon>
        <taxon>Thermoanaerobacterales</taxon>
        <taxon>Thermoanaerobacteraceae</taxon>
        <taxon>Thermacetogenium</taxon>
    </lineage>
</organism>
<dbReference type="InterPro" id="IPR003593">
    <property type="entry name" value="AAA+_ATPase"/>
</dbReference>
<dbReference type="GO" id="GO:0006824">
    <property type="term" value="P:cobalt ion transport"/>
    <property type="evidence" value="ECO:0007669"/>
    <property type="project" value="InterPro"/>
</dbReference>
<dbReference type="Gene3D" id="3.40.50.300">
    <property type="entry name" value="P-loop containing nucleotide triphosphate hydrolases"/>
    <property type="match status" value="1"/>
</dbReference>
<dbReference type="InterPro" id="IPR050095">
    <property type="entry name" value="ECF_ABC_transporter_ATP-bd"/>
</dbReference>
<dbReference type="InterPro" id="IPR003439">
    <property type="entry name" value="ABC_transporter-like_ATP-bd"/>
</dbReference>
<name>K4LRP0_THEPS</name>
<dbReference type="EMBL" id="CP003732">
    <property type="protein sequence ID" value="AFV10759.1"/>
    <property type="molecule type" value="Genomic_DNA"/>
</dbReference>
<proteinExistence type="inferred from homology"/>
<dbReference type="InterPro" id="IPR017871">
    <property type="entry name" value="ABC_transporter-like_CS"/>
</dbReference>
<dbReference type="Pfam" id="PF00005">
    <property type="entry name" value="ABC_tran"/>
    <property type="match status" value="1"/>
</dbReference>
<evidence type="ECO:0000256" key="9">
    <source>
        <dbReference type="ARBA" id="ARBA00025157"/>
    </source>
</evidence>
<evidence type="ECO:0000256" key="6">
    <source>
        <dbReference type="ARBA" id="ARBA00022840"/>
    </source>
</evidence>
<keyword evidence="6 10" id="KW-0067">ATP-binding</keyword>
<accession>K4LRP0</accession>
<dbReference type="CDD" id="cd03225">
    <property type="entry name" value="ABC_cobalt_CbiO_domain1"/>
    <property type="match status" value="1"/>
</dbReference>
<protein>
    <recommendedName>
        <fullName evidence="10">ABC transporter ATP-binding protein</fullName>
    </recommendedName>
</protein>
<evidence type="ECO:0000259" key="11">
    <source>
        <dbReference type="PROSITE" id="PS50893"/>
    </source>
</evidence>
<evidence type="ECO:0000256" key="8">
    <source>
        <dbReference type="ARBA" id="ARBA00023136"/>
    </source>
</evidence>
<dbReference type="InterPro" id="IPR015856">
    <property type="entry name" value="ABC_transpr_CbiO/EcfA_su"/>
</dbReference>
<evidence type="ECO:0000313" key="13">
    <source>
        <dbReference type="Proteomes" id="UP000000467"/>
    </source>
</evidence>
<evidence type="ECO:0000256" key="1">
    <source>
        <dbReference type="ARBA" id="ARBA00004202"/>
    </source>
</evidence>
<evidence type="ECO:0000256" key="2">
    <source>
        <dbReference type="ARBA" id="ARBA00005417"/>
    </source>
</evidence>
<dbReference type="GO" id="GO:0043190">
    <property type="term" value="C:ATP-binding cassette (ABC) transporter complex"/>
    <property type="evidence" value="ECO:0007669"/>
    <property type="project" value="TreeGrafter"/>
</dbReference>
<reference evidence="12 13" key="1">
    <citation type="journal article" date="2012" name="BMC Genomics">
        <title>Genome-guided analysis of physiological and morphological traits of the fermentative acetate oxidizer Thermacetogenium phaeum.</title>
        <authorList>
            <person name="Oehler D."/>
            <person name="Poehlein A."/>
            <person name="Leimbach A."/>
            <person name="Muller N."/>
            <person name="Daniel R."/>
            <person name="Gottschalk G."/>
            <person name="Schink B."/>
        </authorList>
    </citation>
    <scope>NUCLEOTIDE SEQUENCE [LARGE SCALE GENOMIC DNA]</scope>
    <source>
        <strain evidence="13">ATCC BAA-254 / DSM 26808 / PB</strain>
    </source>
</reference>
<dbReference type="InterPro" id="IPR027417">
    <property type="entry name" value="P-loop_NTPase"/>
</dbReference>
<evidence type="ECO:0000313" key="12">
    <source>
        <dbReference type="EMBL" id="AFV10759.1"/>
    </source>
</evidence>
<dbReference type="PROSITE" id="PS00211">
    <property type="entry name" value="ABC_TRANSPORTER_1"/>
    <property type="match status" value="1"/>
</dbReference>
<evidence type="ECO:0000256" key="3">
    <source>
        <dbReference type="ARBA" id="ARBA00022448"/>
    </source>
</evidence>
<keyword evidence="4 10" id="KW-1003">Cell membrane</keyword>
<evidence type="ECO:0000256" key="5">
    <source>
        <dbReference type="ARBA" id="ARBA00022741"/>
    </source>
</evidence>
<comment type="function">
    <text evidence="10">Part of an ABC transporter complex. Responsible for energy coupling to the transport system.</text>
</comment>